<feature type="compositionally biased region" description="Basic residues" evidence="1">
    <location>
        <begin position="1"/>
        <end position="10"/>
    </location>
</feature>
<organism evidence="2 3">
    <name type="scientific">Thiocystis violascens (strain ATCC 17096 / DSM 198 / 6111)</name>
    <name type="common">Chromatium violascens</name>
    <dbReference type="NCBI Taxonomy" id="765911"/>
    <lineage>
        <taxon>Bacteria</taxon>
        <taxon>Pseudomonadati</taxon>
        <taxon>Pseudomonadota</taxon>
        <taxon>Gammaproteobacteria</taxon>
        <taxon>Chromatiales</taxon>
        <taxon>Chromatiaceae</taxon>
        <taxon>Thiocystis</taxon>
    </lineage>
</organism>
<accession>I3YBB2</accession>
<evidence type="ECO:0000313" key="2">
    <source>
        <dbReference type="EMBL" id="AFL74280.1"/>
    </source>
</evidence>
<keyword evidence="3" id="KW-1185">Reference proteome</keyword>
<protein>
    <submittedName>
        <fullName evidence="2">Uncharacterized protein</fullName>
    </submittedName>
</protein>
<dbReference type="HOGENOM" id="CLU_2721056_0_0_6"/>
<dbReference type="AlphaFoldDB" id="I3YBB2"/>
<name>I3YBB2_THIV6</name>
<dbReference type="Proteomes" id="UP000006062">
    <property type="component" value="Chromosome"/>
</dbReference>
<evidence type="ECO:0000256" key="1">
    <source>
        <dbReference type="SAM" id="MobiDB-lite"/>
    </source>
</evidence>
<dbReference type="KEGG" id="tvi:Thivi_2334"/>
<reference evidence="2 3" key="1">
    <citation type="submission" date="2012-06" db="EMBL/GenBank/DDBJ databases">
        <title>Complete sequence of Thiocystis violascens DSM 198.</title>
        <authorList>
            <consortium name="US DOE Joint Genome Institute"/>
            <person name="Lucas S."/>
            <person name="Han J."/>
            <person name="Lapidus A."/>
            <person name="Cheng J.-F."/>
            <person name="Goodwin L."/>
            <person name="Pitluck S."/>
            <person name="Peters L."/>
            <person name="Ovchinnikova G."/>
            <person name="Teshima H."/>
            <person name="Detter J.C."/>
            <person name="Han C."/>
            <person name="Tapia R."/>
            <person name="Land M."/>
            <person name="Hauser L."/>
            <person name="Kyrpides N."/>
            <person name="Ivanova N."/>
            <person name="Pagani I."/>
            <person name="Vogl K."/>
            <person name="Liu Z."/>
            <person name="Frigaard N.-U."/>
            <person name="Bryant D."/>
            <person name="Woyke T."/>
        </authorList>
    </citation>
    <scope>NUCLEOTIDE SEQUENCE [LARGE SCALE GENOMIC DNA]</scope>
    <source>
        <strain evidence="3">ATCC 17096 / DSM 198 / 6111</strain>
    </source>
</reference>
<proteinExistence type="predicted"/>
<dbReference type="STRING" id="765911.Thivi_2334"/>
<sequence>MNGFTRRSRISRPSPIRLGSGRTGNPFTEGIIHRGLSPHRLILSIAGDRRQTLAGVQNPGGIEAALDLRHQP</sequence>
<feature type="region of interest" description="Disordered" evidence="1">
    <location>
        <begin position="1"/>
        <end position="31"/>
    </location>
</feature>
<gene>
    <name evidence="2" type="ordered locus">Thivi_2334</name>
</gene>
<dbReference type="EMBL" id="CP003154">
    <property type="protein sequence ID" value="AFL74280.1"/>
    <property type="molecule type" value="Genomic_DNA"/>
</dbReference>
<evidence type="ECO:0000313" key="3">
    <source>
        <dbReference type="Proteomes" id="UP000006062"/>
    </source>
</evidence>